<sequence>MNVTRWRSLTVQGICAALLLAGCGAIVVRSISSSSSAPSGPHTVSLPMTQLPGPGVSAGSGGATLQVRTGTPKLTIGMANLGLTGSLVEVSTPGGSPAAQLQVTGGAGPGGSALVSVSAKDAASVTVTLNTAVGWRLELASGTKQTIADLRHGRVASVAITAGSDLLDLLMPAPRGSVPIRLAAGASRFLLSVPHGSAVRVTAAKGAGQVSLEGAKHVAVPDGSVFTTPGWAAGTAGFDIDATAGAARLTVTARAG</sequence>
<proteinExistence type="predicted"/>
<dbReference type="PROSITE" id="PS51257">
    <property type="entry name" value="PROKAR_LIPOPROTEIN"/>
    <property type="match status" value="1"/>
</dbReference>
<organism evidence="1 2">
    <name type="scientific">Trebonia kvetii</name>
    <dbReference type="NCBI Taxonomy" id="2480626"/>
    <lineage>
        <taxon>Bacteria</taxon>
        <taxon>Bacillati</taxon>
        <taxon>Actinomycetota</taxon>
        <taxon>Actinomycetes</taxon>
        <taxon>Streptosporangiales</taxon>
        <taxon>Treboniaceae</taxon>
        <taxon>Trebonia</taxon>
    </lineage>
</organism>
<reference evidence="1 2" key="1">
    <citation type="submission" date="2018-11" db="EMBL/GenBank/DDBJ databases">
        <title>Trebonia kvetii gen.nov., sp.nov., a novel acidophilic actinobacterium, and proposal of the new actinobacterial family Treboniaceae fam. nov.</title>
        <authorList>
            <person name="Rapoport D."/>
            <person name="Sagova-Mareckova M."/>
            <person name="Sedlacek I."/>
            <person name="Provaznik J."/>
            <person name="Kralova S."/>
            <person name="Pavlinic D."/>
            <person name="Benes V."/>
            <person name="Kopecky J."/>
        </authorList>
    </citation>
    <scope>NUCLEOTIDE SEQUENCE [LARGE SCALE GENOMIC DNA]</scope>
    <source>
        <strain evidence="1 2">15Tr583</strain>
    </source>
</reference>
<dbReference type="Proteomes" id="UP000460272">
    <property type="component" value="Unassembled WGS sequence"/>
</dbReference>
<protein>
    <submittedName>
        <fullName evidence="1">Uncharacterized protein</fullName>
    </submittedName>
</protein>
<dbReference type="RefSeq" id="WP_145853275.1">
    <property type="nucleotide sequence ID" value="NZ_RPFW01000002.1"/>
</dbReference>
<dbReference type="OrthoDB" id="3292634at2"/>
<comment type="caution">
    <text evidence="1">The sequence shown here is derived from an EMBL/GenBank/DDBJ whole genome shotgun (WGS) entry which is preliminary data.</text>
</comment>
<evidence type="ECO:0000313" key="1">
    <source>
        <dbReference type="EMBL" id="TVZ05574.1"/>
    </source>
</evidence>
<dbReference type="EMBL" id="RPFW01000002">
    <property type="protein sequence ID" value="TVZ05574.1"/>
    <property type="molecule type" value="Genomic_DNA"/>
</dbReference>
<accession>A0A6P2C2G7</accession>
<keyword evidence="2" id="KW-1185">Reference proteome</keyword>
<dbReference type="AlphaFoldDB" id="A0A6P2C2G7"/>
<name>A0A6P2C2G7_9ACTN</name>
<evidence type="ECO:0000313" key="2">
    <source>
        <dbReference type="Proteomes" id="UP000460272"/>
    </source>
</evidence>
<gene>
    <name evidence="1" type="ORF">EAS64_13725</name>
</gene>